<evidence type="ECO:0000256" key="4">
    <source>
        <dbReference type="ARBA" id="ARBA00022692"/>
    </source>
</evidence>
<evidence type="ECO:0000256" key="1">
    <source>
        <dbReference type="ARBA" id="ARBA00004572"/>
    </source>
</evidence>
<keyword evidence="4" id="KW-0812">Transmembrane</keyword>
<dbReference type="CDD" id="cd22884">
    <property type="entry name" value="TOM22"/>
    <property type="match status" value="1"/>
</dbReference>
<reference evidence="13 14" key="1">
    <citation type="journal article" date="2015" name="Fungal Genet. Biol.">
        <title>Evolution of novel wood decay mechanisms in Agaricales revealed by the genome sequences of Fistulina hepatica and Cylindrobasidium torrendii.</title>
        <authorList>
            <person name="Floudas D."/>
            <person name="Held B.W."/>
            <person name="Riley R."/>
            <person name="Nagy L.G."/>
            <person name="Koehler G."/>
            <person name="Ransdell A.S."/>
            <person name="Younus H."/>
            <person name="Chow J."/>
            <person name="Chiniquy J."/>
            <person name="Lipzen A."/>
            <person name="Tritt A."/>
            <person name="Sun H."/>
            <person name="Haridas S."/>
            <person name="LaButti K."/>
            <person name="Ohm R.A."/>
            <person name="Kues U."/>
            <person name="Blanchette R.A."/>
            <person name="Grigoriev I.V."/>
            <person name="Minto R.E."/>
            <person name="Hibbett D.S."/>
        </authorList>
    </citation>
    <scope>NUCLEOTIDE SEQUENCE [LARGE SCALE GENOMIC DNA]</scope>
    <source>
        <strain evidence="13 14">ATCC 64428</strain>
    </source>
</reference>
<dbReference type="GO" id="GO:0006886">
    <property type="term" value="P:intracellular protein transport"/>
    <property type="evidence" value="ECO:0007669"/>
    <property type="project" value="InterPro"/>
</dbReference>
<dbReference type="InterPro" id="IPR005683">
    <property type="entry name" value="Tom22"/>
</dbReference>
<evidence type="ECO:0000256" key="2">
    <source>
        <dbReference type="ARBA" id="ARBA00009874"/>
    </source>
</evidence>
<feature type="compositionally biased region" description="Basic and acidic residues" evidence="12">
    <location>
        <begin position="1"/>
        <end position="13"/>
    </location>
</feature>
<evidence type="ECO:0000256" key="8">
    <source>
        <dbReference type="ARBA" id="ARBA00023010"/>
    </source>
</evidence>
<dbReference type="PANTHER" id="PTHR12504:SF0">
    <property type="entry name" value="MITOCHONDRIAL IMPORT RECEPTOR SUBUNIT TOM22 HOMOLOG"/>
    <property type="match status" value="1"/>
</dbReference>
<keyword evidence="14" id="KW-1185">Reference proteome</keyword>
<evidence type="ECO:0000256" key="7">
    <source>
        <dbReference type="ARBA" id="ARBA00022989"/>
    </source>
</evidence>
<dbReference type="OrthoDB" id="10016939at2759"/>
<evidence type="ECO:0000313" key="14">
    <source>
        <dbReference type="Proteomes" id="UP000054144"/>
    </source>
</evidence>
<dbReference type="Pfam" id="PF04281">
    <property type="entry name" value="Tom22"/>
    <property type="match status" value="1"/>
</dbReference>
<dbReference type="GO" id="GO:0005741">
    <property type="term" value="C:mitochondrial outer membrane"/>
    <property type="evidence" value="ECO:0007669"/>
    <property type="project" value="UniProtKB-SubCell"/>
</dbReference>
<evidence type="ECO:0000256" key="5">
    <source>
        <dbReference type="ARBA" id="ARBA00022787"/>
    </source>
</evidence>
<evidence type="ECO:0000256" key="3">
    <source>
        <dbReference type="ARBA" id="ARBA00022448"/>
    </source>
</evidence>
<dbReference type="AlphaFoldDB" id="A0A0D7AM17"/>
<protein>
    <submittedName>
        <fullName evidence="13">Mitochondrial import translocase, subunit Tom22</fullName>
    </submittedName>
</protein>
<keyword evidence="10" id="KW-0472">Membrane</keyword>
<dbReference type="EMBL" id="KN881635">
    <property type="protein sequence ID" value="KIY52642.1"/>
    <property type="molecule type" value="Genomic_DNA"/>
</dbReference>
<keyword evidence="5" id="KW-1000">Mitochondrion outer membrane</keyword>
<comment type="similarity">
    <text evidence="2">Belongs to the Tom22 family.</text>
</comment>
<gene>
    <name evidence="13" type="ORF">FISHEDRAFT_34860</name>
</gene>
<dbReference type="PANTHER" id="PTHR12504">
    <property type="entry name" value="MITOCHONDRIAL IMPORT RECEPTOR SUBUNIT TOM22"/>
    <property type="match status" value="1"/>
</dbReference>
<evidence type="ECO:0000313" key="13">
    <source>
        <dbReference type="EMBL" id="KIY52642.1"/>
    </source>
</evidence>
<proteinExistence type="inferred from homology"/>
<sequence>MVKVSIVEEKDQDQNSPYSSHASSRTGSSDSLSSVSSVDDTEDETLLERISALVDIVPPSTRLAIHTHFNTTVNAVKKTGKFFGNAVWIVTTSALLIGLPFAVAMEEESRIVAAEKEMMEQQQGAQAVSSHHLFPTKP</sequence>
<keyword evidence="6" id="KW-0653">Protein transport</keyword>
<name>A0A0D7AM17_9AGAR</name>
<evidence type="ECO:0000256" key="10">
    <source>
        <dbReference type="ARBA" id="ARBA00023136"/>
    </source>
</evidence>
<keyword evidence="8" id="KW-0811">Translocation</keyword>
<evidence type="ECO:0000256" key="6">
    <source>
        <dbReference type="ARBA" id="ARBA00022927"/>
    </source>
</evidence>
<comment type="subcellular location">
    <subcellularLocation>
        <location evidence="1">Mitochondrion outer membrane</location>
        <topology evidence="1">Single-pass membrane protein</topology>
    </subcellularLocation>
</comment>
<accession>A0A0D7AM17</accession>
<keyword evidence="7" id="KW-1133">Transmembrane helix</keyword>
<evidence type="ECO:0000256" key="12">
    <source>
        <dbReference type="SAM" id="MobiDB-lite"/>
    </source>
</evidence>
<feature type="region of interest" description="Disordered" evidence="12">
    <location>
        <begin position="1"/>
        <end position="40"/>
    </location>
</feature>
<keyword evidence="11" id="KW-0675">Receptor</keyword>
<dbReference type="Proteomes" id="UP000054144">
    <property type="component" value="Unassembled WGS sequence"/>
</dbReference>
<organism evidence="13 14">
    <name type="scientific">Fistulina hepatica ATCC 64428</name>
    <dbReference type="NCBI Taxonomy" id="1128425"/>
    <lineage>
        <taxon>Eukaryota</taxon>
        <taxon>Fungi</taxon>
        <taxon>Dikarya</taxon>
        <taxon>Basidiomycota</taxon>
        <taxon>Agaricomycotina</taxon>
        <taxon>Agaricomycetes</taxon>
        <taxon>Agaricomycetidae</taxon>
        <taxon>Agaricales</taxon>
        <taxon>Fistulinaceae</taxon>
        <taxon>Fistulina</taxon>
    </lineage>
</organism>
<keyword evidence="3" id="KW-0813">Transport</keyword>
<keyword evidence="9" id="KW-0496">Mitochondrion</keyword>
<evidence type="ECO:0000256" key="11">
    <source>
        <dbReference type="ARBA" id="ARBA00023170"/>
    </source>
</evidence>
<evidence type="ECO:0000256" key="9">
    <source>
        <dbReference type="ARBA" id="ARBA00023128"/>
    </source>
</evidence>
<feature type="compositionally biased region" description="Low complexity" evidence="12">
    <location>
        <begin position="23"/>
        <end position="38"/>
    </location>
</feature>